<protein>
    <submittedName>
        <fullName evidence="3">Membrane protein</fullName>
    </submittedName>
</protein>
<keyword evidence="1" id="KW-0812">Transmembrane</keyword>
<dbReference type="EMBL" id="BDCX01000003">
    <property type="protein sequence ID" value="GAT65678.1"/>
    <property type="molecule type" value="Genomic_DNA"/>
</dbReference>
<evidence type="ECO:0000313" key="4">
    <source>
        <dbReference type="Proteomes" id="UP000077701"/>
    </source>
</evidence>
<dbReference type="Proteomes" id="UP000077701">
    <property type="component" value="Unassembled WGS sequence"/>
</dbReference>
<evidence type="ECO:0000256" key="1">
    <source>
        <dbReference type="SAM" id="Phobius"/>
    </source>
</evidence>
<gene>
    <name evidence="3" type="ORF">PS9374_01311</name>
</gene>
<dbReference type="Pfam" id="PF09990">
    <property type="entry name" value="DUF2231"/>
    <property type="match status" value="1"/>
</dbReference>
<feature type="transmembrane region" description="Helical" evidence="1">
    <location>
        <begin position="89"/>
        <end position="110"/>
    </location>
</feature>
<feature type="domain" description="DUF2231" evidence="2">
    <location>
        <begin position="7"/>
        <end position="151"/>
    </location>
</feature>
<comment type="caution">
    <text evidence="3">The sequence shown here is derived from an EMBL/GenBank/DDBJ whole genome shotgun (WGS) entry which is preliminary data.</text>
</comment>
<organism evidence="3 4">
    <name type="scientific">Planomonospora sphaerica</name>
    <dbReference type="NCBI Taxonomy" id="161355"/>
    <lineage>
        <taxon>Bacteria</taxon>
        <taxon>Bacillati</taxon>
        <taxon>Actinomycetota</taxon>
        <taxon>Actinomycetes</taxon>
        <taxon>Streptosporangiales</taxon>
        <taxon>Streptosporangiaceae</taxon>
        <taxon>Planomonospora</taxon>
    </lineage>
</organism>
<reference evidence="4" key="2">
    <citation type="submission" date="2016-04" db="EMBL/GenBank/DDBJ databases">
        <title>Planomonospora sphaerica JCM9374 whole genome shotgun sequence.</title>
        <authorList>
            <person name="Suzuki T."/>
            <person name="Dohra H."/>
            <person name="Kodani S."/>
        </authorList>
    </citation>
    <scope>NUCLEOTIDE SEQUENCE [LARGE SCALE GENOMIC DNA]</scope>
    <source>
        <strain evidence="4">JCM 9374</strain>
    </source>
</reference>
<accession>A0A171BWC9</accession>
<name>A0A171BWC9_9ACTN</name>
<reference evidence="3 4" key="1">
    <citation type="journal article" date="2016" name="Genome Announc.">
        <title>Draft Genome Sequence of Planomonospora sphaerica JCM9374, a Rare Actinomycete.</title>
        <authorList>
            <person name="Dohra H."/>
            <person name="Suzuki T."/>
            <person name="Inoue Y."/>
            <person name="Kodani S."/>
        </authorList>
    </citation>
    <scope>NUCLEOTIDE SEQUENCE [LARGE SCALE GENOMIC DNA]</scope>
    <source>
        <strain evidence="3 4">JCM 9374</strain>
    </source>
</reference>
<feature type="transmembrane region" description="Helical" evidence="1">
    <location>
        <begin position="122"/>
        <end position="140"/>
    </location>
</feature>
<keyword evidence="1" id="KW-1133">Transmembrane helix</keyword>
<evidence type="ECO:0000313" key="3">
    <source>
        <dbReference type="EMBL" id="GAT65678.1"/>
    </source>
</evidence>
<feature type="transmembrane region" description="Helical" evidence="1">
    <location>
        <begin position="13"/>
        <end position="34"/>
    </location>
</feature>
<dbReference type="InterPro" id="IPR019251">
    <property type="entry name" value="DUF2231_TM"/>
</dbReference>
<dbReference type="AlphaFoldDB" id="A0A171BWC9"/>
<dbReference type="STRING" id="161355.PS9374_01311"/>
<keyword evidence="4" id="KW-1185">Reference proteome</keyword>
<evidence type="ECO:0000259" key="2">
    <source>
        <dbReference type="Pfam" id="PF09990"/>
    </source>
</evidence>
<feature type="transmembrane region" description="Helical" evidence="1">
    <location>
        <begin position="41"/>
        <end position="60"/>
    </location>
</feature>
<keyword evidence="1" id="KW-0472">Membrane</keyword>
<sequence>MLDEILGLPAHPLIIHATVVLTPLLAVAAAVYALAPRTRAALGWAVLGLAVAAPPAAFAARQSGAELKDGRFSSAGGRLGERIAEHESFGTPLVLAVLALGLVSLGMLHVLRAARYGRPVEIAVSGLTVLLAAVAVYYVVRAGHSGAVAVWGS</sequence>
<proteinExistence type="predicted"/>